<dbReference type="SFLD" id="SFLDG01384">
    <property type="entry name" value="thioether_bond_formation_requi"/>
    <property type="match status" value="1"/>
</dbReference>
<evidence type="ECO:0000256" key="3">
    <source>
        <dbReference type="ARBA" id="ARBA00022691"/>
    </source>
</evidence>
<dbReference type="PROSITE" id="PS51918">
    <property type="entry name" value="RADICAL_SAM"/>
    <property type="match status" value="1"/>
</dbReference>
<evidence type="ECO:0000256" key="4">
    <source>
        <dbReference type="ARBA" id="ARBA00022723"/>
    </source>
</evidence>
<dbReference type="SFLD" id="SFLDG01067">
    <property type="entry name" value="SPASM/twitch_domain_containing"/>
    <property type="match status" value="1"/>
</dbReference>
<dbReference type="InterPro" id="IPR058240">
    <property type="entry name" value="rSAM_sf"/>
</dbReference>
<comment type="cofactor">
    <cofactor evidence="1">
        <name>[4Fe-4S] cluster</name>
        <dbReference type="ChEBI" id="CHEBI:49883"/>
    </cofactor>
</comment>
<dbReference type="EMBL" id="AAJACL010000001">
    <property type="protein sequence ID" value="ECJ9632756.1"/>
    <property type="molecule type" value="Genomic_DNA"/>
</dbReference>
<dbReference type="InterPro" id="IPR023867">
    <property type="entry name" value="Sulphatase_maturase_rSAM"/>
</dbReference>
<dbReference type="SFLD" id="SFLDF00285">
    <property type="entry name" value="anaerobic_Ser-type_sulfatase-m"/>
    <property type="match status" value="1"/>
</dbReference>
<sequence>MSIVFNTVAKPSGSLCNLSCKYCFYLDKPRGQRVMSDDVLETYIRRVIDDTPSSEVSFCWQGGEPTLCGLSFYQKVVRLQQRYANGKTIYNSLQTNGVLINEEWAAFFAQHQFLIGISIDGPQVVHDNYRKTPSGRASFSRVVNAIRLLQANDVEFNTLTVVNDVSCRHGNAIYHFLTQELESKHLQFIPIVEPLAQKTQRSLTLSDNEDSPSLMPFSVTPEGWGAFMCDVFDQWIRHDVGRIFVQLFDNLLGVWMGEPATLCTMQSTCGQSLLVEQNGDVFSCDHFVFPAYKLGNLQQHSLEEMAASSFQQQFGAAKANLSSRCQNCTWRFACHGGCPKHRICMDGGERQNYLCKGYLEFFQHVTPYMNVMRQLLLNQRPAAHITRIVDMIADDVRQGQENRPLARYDAGHYRRV</sequence>
<evidence type="ECO:0000256" key="6">
    <source>
        <dbReference type="ARBA" id="ARBA00023014"/>
    </source>
</evidence>
<dbReference type="Gene3D" id="3.20.20.70">
    <property type="entry name" value="Aldolase class I"/>
    <property type="match status" value="1"/>
</dbReference>
<gene>
    <name evidence="9" type="ORF">FQP42_05000</name>
</gene>
<dbReference type="NCBIfam" id="TIGR03942">
    <property type="entry name" value="sulfatase_rSAM"/>
    <property type="match status" value="1"/>
</dbReference>
<feature type="domain" description="Radical SAM core" evidence="8">
    <location>
        <begin position="1"/>
        <end position="237"/>
    </location>
</feature>
<protein>
    <submittedName>
        <fullName evidence="9">Anaerobic sulfatase maturase</fullName>
    </submittedName>
</protein>
<keyword evidence="3" id="KW-0949">S-adenosyl-L-methionine</keyword>
<dbReference type="GO" id="GO:0016491">
    <property type="term" value="F:oxidoreductase activity"/>
    <property type="evidence" value="ECO:0007669"/>
    <property type="project" value="InterPro"/>
</dbReference>
<name>A0A5Y4AHP3_SALER</name>
<accession>A0A5Y4AHP3</accession>
<dbReference type="InterPro" id="IPR034491">
    <property type="entry name" value="Anaerob_Ser_sulfatase-maturase"/>
</dbReference>
<keyword evidence="5" id="KW-0408">Iron</keyword>
<organism evidence="9">
    <name type="scientific">Salmonella enterica</name>
    <name type="common">Salmonella choleraesuis</name>
    <dbReference type="NCBI Taxonomy" id="28901"/>
    <lineage>
        <taxon>Bacteria</taxon>
        <taxon>Pseudomonadati</taxon>
        <taxon>Pseudomonadota</taxon>
        <taxon>Gammaproteobacteria</taxon>
        <taxon>Enterobacterales</taxon>
        <taxon>Enterobacteriaceae</taxon>
        <taxon>Salmonella</taxon>
    </lineage>
</organism>
<evidence type="ECO:0000256" key="1">
    <source>
        <dbReference type="ARBA" id="ARBA00001966"/>
    </source>
</evidence>
<dbReference type="GO" id="GO:0051539">
    <property type="term" value="F:4 iron, 4 sulfur cluster binding"/>
    <property type="evidence" value="ECO:0007669"/>
    <property type="project" value="UniProtKB-KW"/>
</dbReference>
<dbReference type="SFLD" id="SFLDG01072">
    <property type="entry name" value="dehydrogenase_like"/>
    <property type="match status" value="1"/>
</dbReference>
<dbReference type="PANTHER" id="PTHR43273:SF3">
    <property type="entry name" value="ANAEROBIC SULFATASE-MATURATING ENZYME HOMOLOG ASLB-RELATED"/>
    <property type="match status" value="1"/>
</dbReference>
<dbReference type="NCBIfam" id="TIGR04085">
    <property type="entry name" value="rSAM_more_4Fe4S"/>
    <property type="match status" value="1"/>
</dbReference>
<dbReference type="SUPFAM" id="SSF102114">
    <property type="entry name" value="Radical SAM enzymes"/>
    <property type="match status" value="1"/>
</dbReference>
<dbReference type="InterPro" id="IPR013785">
    <property type="entry name" value="Aldolase_TIM"/>
</dbReference>
<dbReference type="CDD" id="cd01335">
    <property type="entry name" value="Radical_SAM"/>
    <property type="match status" value="1"/>
</dbReference>
<dbReference type="Pfam" id="PF04055">
    <property type="entry name" value="Radical_SAM"/>
    <property type="match status" value="1"/>
</dbReference>
<evidence type="ECO:0000256" key="5">
    <source>
        <dbReference type="ARBA" id="ARBA00023004"/>
    </source>
</evidence>
<evidence type="ECO:0000259" key="8">
    <source>
        <dbReference type="PROSITE" id="PS51918"/>
    </source>
</evidence>
<proteinExistence type="inferred from homology"/>
<evidence type="ECO:0000256" key="2">
    <source>
        <dbReference type="ARBA" id="ARBA00022485"/>
    </source>
</evidence>
<dbReference type="InterPro" id="IPR007197">
    <property type="entry name" value="rSAM"/>
</dbReference>
<comment type="caution">
    <text evidence="9">The sequence shown here is derived from an EMBL/GenBank/DDBJ whole genome shotgun (WGS) entry which is preliminary data.</text>
</comment>
<dbReference type="SFLD" id="SFLDS00029">
    <property type="entry name" value="Radical_SAM"/>
    <property type="match status" value="1"/>
</dbReference>
<evidence type="ECO:0000313" key="9">
    <source>
        <dbReference type="EMBL" id="ECJ9632756.1"/>
    </source>
</evidence>
<dbReference type="CDD" id="cd21120">
    <property type="entry name" value="SPASM_anSME"/>
    <property type="match status" value="1"/>
</dbReference>
<keyword evidence="2" id="KW-0004">4Fe-4S</keyword>
<dbReference type="InterPro" id="IPR023885">
    <property type="entry name" value="4Fe4S-binding_SPASM_dom"/>
</dbReference>
<dbReference type="SFLD" id="SFLDG01386">
    <property type="entry name" value="main_SPASM_domain-containing"/>
    <property type="match status" value="1"/>
</dbReference>
<reference evidence="9" key="1">
    <citation type="submission" date="2019-07" db="EMBL/GenBank/DDBJ databases">
        <authorList>
            <consortium name="PulseNet: The National Subtyping Network for Foodborne Disease Surveillance"/>
            <person name="Tarr C.L."/>
            <person name="Trees E."/>
            <person name="Katz L.S."/>
            <person name="Carleton-Romer H.A."/>
            <person name="Stroika S."/>
            <person name="Kucerova Z."/>
            <person name="Roache K.F."/>
            <person name="Sabol A.L."/>
            <person name="Besser J."/>
            <person name="Gerner-Smidt P."/>
        </authorList>
    </citation>
    <scope>NUCLEOTIDE SEQUENCE</scope>
    <source>
        <strain evidence="9">PNUSAS082762</strain>
    </source>
</reference>
<keyword evidence="6" id="KW-0411">Iron-sulfur</keyword>
<dbReference type="InterPro" id="IPR047207">
    <property type="entry name" value="SPASM_anSME"/>
</dbReference>
<comment type="similarity">
    <text evidence="7">Belongs to the radical SAM superfamily. Anaerobic sulfatase-maturating enzyme family.</text>
</comment>
<dbReference type="Pfam" id="PF13186">
    <property type="entry name" value="SPASM"/>
    <property type="match status" value="1"/>
</dbReference>
<keyword evidence="4" id="KW-0479">Metal-binding</keyword>
<dbReference type="GO" id="GO:0046872">
    <property type="term" value="F:metal ion binding"/>
    <property type="evidence" value="ECO:0007669"/>
    <property type="project" value="UniProtKB-KW"/>
</dbReference>
<evidence type="ECO:0000256" key="7">
    <source>
        <dbReference type="ARBA" id="ARBA00023601"/>
    </source>
</evidence>
<dbReference type="PANTHER" id="PTHR43273">
    <property type="entry name" value="ANAEROBIC SULFATASE-MATURATING ENZYME HOMOLOG ASLB-RELATED"/>
    <property type="match status" value="1"/>
</dbReference>
<dbReference type="AlphaFoldDB" id="A0A5Y4AHP3"/>